<name>B6K166_SCHJY</name>
<dbReference type="GO" id="GO:0006281">
    <property type="term" value="P:DNA repair"/>
    <property type="evidence" value="ECO:0007669"/>
    <property type="project" value="InterPro"/>
</dbReference>
<organism evidence="6 7">
    <name type="scientific">Schizosaccharomyces japonicus (strain yFS275 / FY16936)</name>
    <name type="common">Fission yeast</name>
    <dbReference type="NCBI Taxonomy" id="402676"/>
    <lineage>
        <taxon>Eukaryota</taxon>
        <taxon>Fungi</taxon>
        <taxon>Dikarya</taxon>
        <taxon>Ascomycota</taxon>
        <taxon>Taphrinomycotina</taxon>
        <taxon>Schizosaccharomycetes</taxon>
        <taxon>Schizosaccharomycetales</taxon>
        <taxon>Schizosaccharomycetaceae</taxon>
        <taxon>Schizosaccharomyces</taxon>
    </lineage>
</organism>
<dbReference type="Gene3D" id="3.30.2170.10">
    <property type="entry name" value="archaeoglobus fulgidus dsm 4304 superfamily"/>
    <property type="match status" value="1"/>
</dbReference>
<proteinExistence type="predicted"/>
<evidence type="ECO:0000256" key="5">
    <source>
        <dbReference type="ARBA" id="ARBA00022801"/>
    </source>
</evidence>
<comment type="subcellular location">
    <subcellularLocation>
        <location evidence="1">Cytoplasm</location>
    </subcellularLocation>
</comment>
<evidence type="ECO:0000313" key="6">
    <source>
        <dbReference type="EMBL" id="EEB07687.1"/>
    </source>
</evidence>
<dbReference type="JaponicusDB" id="SJAG_02790"/>
<dbReference type="GO" id="GO:0003727">
    <property type="term" value="F:single-stranded RNA binding"/>
    <property type="evidence" value="ECO:0000318"/>
    <property type="project" value="GO_Central"/>
</dbReference>
<evidence type="ECO:0000256" key="3">
    <source>
        <dbReference type="ARBA" id="ARBA00022722"/>
    </source>
</evidence>
<accession>B6K166</accession>
<dbReference type="HOGENOM" id="CLU_047631_0_2_1"/>
<dbReference type="CDD" id="cd06559">
    <property type="entry name" value="Endonuclease_V"/>
    <property type="match status" value="1"/>
</dbReference>
<evidence type="ECO:0000256" key="4">
    <source>
        <dbReference type="ARBA" id="ARBA00022759"/>
    </source>
</evidence>
<evidence type="ECO:0000256" key="2">
    <source>
        <dbReference type="ARBA" id="ARBA00022490"/>
    </source>
</evidence>
<sequence length="268" mass="29808">MAVEEKDNERCSDHATAAALTAKQQTWCSEQIRLERLVEEDGDVQESVVNECRIIAGLDISFKKSSEEAAAAIVLWDSHTQKVVWRSAIWIDRMEEPYIPGFLSFREAKWYRTLLNSIPQDVPQPEVIIVDGNGRLHPVLFGLACHIGVMTNKPTIGVAKNYFCAPSLNEDLKAHRVHIQQHLSTMGPQHPMPLRALPEIGYGDKPIGMAVWTSPHATRPVYVSIGHKISLPAAVAVVTLCSGIHSRVPEPVRLADIYAKEVIAKRNL</sequence>
<keyword evidence="2" id="KW-0963">Cytoplasm</keyword>
<keyword evidence="5" id="KW-0378">Hydrolase</keyword>
<dbReference type="InterPro" id="IPR007581">
    <property type="entry name" value="Endonuclease-V"/>
</dbReference>
<dbReference type="EMBL" id="KE651166">
    <property type="protein sequence ID" value="EEB07687.1"/>
    <property type="molecule type" value="Genomic_DNA"/>
</dbReference>
<dbReference type="VEuPathDB" id="FungiDB:SJAG_02790"/>
<dbReference type="OMA" id="NACAHTL"/>
<gene>
    <name evidence="6" type="ORF">SJAG_02790</name>
</gene>
<evidence type="ECO:0000256" key="1">
    <source>
        <dbReference type="ARBA" id="ARBA00004496"/>
    </source>
</evidence>
<evidence type="ECO:0000313" key="7">
    <source>
        <dbReference type="Proteomes" id="UP000001744"/>
    </source>
</evidence>
<keyword evidence="4 6" id="KW-0255">Endonuclease</keyword>
<keyword evidence="7" id="KW-1185">Reference proteome</keyword>
<dbReference type="Proteomes" id="UP000001744">
    <property type="component" value="Unassembled WGS sequence"/>
</dbReference>
<dbReference type="GO" id="GO:0016891">
    <property type="term" value="F:RNA endonuclease activity producing 5'-phosphomonoesters, hydrolytic mechanism"/>
    <property type="evidence" value="ECO:0000318"/>
    <property type="project" value="GO_Central"/>
</dbReference>
<dbReference type="Pfam" id="PF04493">
    <property type="entry name" value="Endonuclease_5"/>
    <property type="match status" value="1"/>
</dbReference>
<dbReference type="RefSeq" id="XP_002173980.1">
    <property type="nucleotide sequence ID" value="XM_002173944.2"/>
</dbReference>
<dbReference type="GO" id="GO:0005730">
    <property type="term" value="C:nucleolus"/>
    <property type="evidence" value="ECO:0000318"/>
    <property type="project" value="GO_Central"/>
</dbReference>
<dbReference type="STRING" id="402676.B6K166"/>
<keyword evidence="3" id="KW-0540">Nuclease</keyword>
<dbReference type="GeneID" id="7049451"/>
<dbReference type="PANTHER" id="PTHR28511">
    <property type="entry name" value="ENDONUCLEASE V"/>
    <property type="match status" value="1"/>
</dbReference>
<dbReference type="GO" id="GO:0005737">
    <property type="term" value="C:cytoplasm"/>
    <property type="evidence" value="ECO:0000318"/>
    <property type="project" value="GO_Central"/>
</dbReference>
<reference evidence="6 7" key="1">
    <citation type="journal article" date="2011" name="Science">
        <title>Comparative functional genomics of the fission yeasts.</title>
        <authorList>
            <person name="Rhind N."/>
            <person name="Chen Z."/>
            <person name="Yassour M."/>
            <person name="Thompson D.A."/>
            <person name="Haas B.J."/>
            <person name="Habib N."/>
            <person name="Wapinski I."/>
            <person name="Roy S."/>
            <person name="Lin M.F."/>
            <person name="Heiman D.I."/>
            <person name="Young S.K."/>
            <person name="Furuya K."/>
            <person name="Guo Y."/>
            <person name="Pidoux A."/>
            <person name="Chen H.M."/>
            <person name="Robbertse B."/>
            <person name="Goldberg J.M."/>
            <person name="Aoki K."/>
            <person name="Bayne E.H."/>
            <person name="Berlin A.M."/>
            <person name="Desjardins C.A."/>
            <person name="Dobbs E."/>
            <person name="Dukaj L."/>
            <person name="Fan L."/>
            <person name="FitzGerald M.G."/>
            <person name="French C."/>
            <person name="Gujja S."/>
            <person name="Hansen K."/>
            <person name="Keifenheim D."/>
            <person name="Levin J.Z."/>
            <person name="Mosher R.A."/>
            <person name="Mueller C.A."/>
            <person name="Pfiffner J."/>
            <person name="Priest M."/>
            <person name="Russ C."/>
            <person name="Smialowska A."/>
            <person name="Swoboda P."/>
            <person name="Sykes S.M."/>
            <person name="Vaughn M."/>
            <person name="Vengrova S."/>
            <person name="Yoder R."/>
            <person name="Zeng Q."/>
            <person name="Allshire R."/>
            <person name="Baulcombe D."/>
            <person name="Birren B.W."/>
            <person name="Brown W."/>
            <person name="Ekwall K."/>
            <person name="Kellis M."/>
            <person name="Leatherwood J."/>
            <person name="Levin H."/>
            <person name="Margalit H."/>
            <person name="Martienssen R."/>
            <person name="Nieduszynski C.A."/>
            <person name="Spatafora J.W."/>
            <person name="Friedman N."/>
            <person name="Dalgaard J.Z."/>
            <person name="Baumann P."/>
            <person name="Niki H."/>
            <person name="Regev A."/>
            <person name="Nusbaum C."/>
        </authorList>
    </citation>
    <scope>NUCLEOTIDE SEQUENCE [LARGE SCALE GENOMIC DNA]</scope>
    <source>
        <strain evidence="7">yFS275 / FY16936</strain>
    </source>
</reference>
<dbReference type="PANTHER" id="PTHR28511:SF1">
    <property type="entry name" value="ENDONUCLEASE V"/>
    <property type="match status" value="1"/>
</dbReference>
<dbReference type="OrthoDB" id="3832628at2759"/>
<dbReference type="AlphaFoldDB" id="B6K166"/>
<protein>
    <submittedName>
        <fullName evidence="6">DNA repair endonuclease</fullName>
    </submittedName>
</protein>
<dbReference type="eggNOG" id="KOG4417">
    <property type="taxonomic scope" value="Eukaryota"/>
</dbReference>